<protein>
    <submittedName>
        <fullName evidence="1">Uncharacterized protein</fullName>
    </submittedName>
</protein>
<organism evidence="1 2">
    <name type="scientific">Conyzicola nivalis</name>
    <dbReference type="NCBI Taxonomy" id="1477021"/>
    <lineage>
        <taxon>Bacteria</taxon>
        <taxon>Bacillati</taxon>
        <taxon>Actinomycetota</taxon>
        <taxon>Actinomycetes</taxon>
        <taxon>Micrococcales</taxon>
        <taxon>Microbacteriaceae</taxon>
        <taxon>Conyzicola</taxon>
    </lineage>
</organism>
<comment type="caution">
    <text evidence="1">The sequence shown here is derived from an EMBL/GenBank/DDBJ whole genome shotgun (WGS) entry which is preliminary data.</text>
</comment>
<reference evidence="1" key="1">
    <citation type="journal article" date="2014" name="Int. J. Syst. Evol. Microbiol.">
        <title>Complete genome sequence of Corynebacterium casei LMG S-19264T (=DSM 44701T), isolated from a smear-ripened cheese.</title>
        <authorList>
            <consortium name="US DOE Joint Genome Institute (JGI-PGF)"/>
            <person name="Walter F."/>
            <person name="Albersmeier A."/>
            <person name="Kalinowski J."/>
            <person name="Ruckert C."/>
        </authorList>
    </citation>
    <scope>NUCLEOTIDE SEQUENCE</scope>
    <source>
        <strain evidence="1">CGMCC 1.12813</strain>
    </source>
</reference>
<sequence>MAAAAVAGASVVWGMPGRAQDDSALRVGFFQPGQQLALTNLTVADGTYRVEYGAEVQFFADRRDTVLECGLIDASGRIGYLDDTVFPVPGNGEWTRLGAGAIYDVPAVTLGIRCSPSAAGDFGIGYRRVTLTATPVG</sequence>
<dbReference type="AlphaFoldDB" id="A0A916S9B2"/>
<dbReference type="EMBL" id="BMGB01000001">
    <property type="protein sequence ID" value="GGA89924.1"/>
    <property type="molecule type" value="Genomic_DNA"/>
</dbReference>
<gene>
    <name evidence="1" type="ORF">GCM10010979_00780</name>
</gene>
<reference evidence="1" key="2">
    <citation type="submission" date="2020-09" db="EMBL/GenBank/DDBJ databases">
        <authorList>
            <person name="Sun Q."/>
            <person name="Zhou Y."/>
        </authorList>
    </citation>
    <scope>NUCLEOTIDE SEQUENCE</scope>
    <source>
        <strain evidence="1">CGMCC 1.12813</strain>
    </source>
</reference>
<proteinExistence type="predicted"/>
<accession>A0A916S9B2</accession>
<evidence type="ECO:0000313" key="1">
    <source>
        <dbReference type="EMBL" id="GGA89924.1"/>
    </source>
</evidence>
<evidence type="ECO:0000313" key="2">
    <source>
        <dbReference type="Proteomes" id="UP000606922"/>
    </source>
</evidence>
<name>A0A916S9B2_9MICO</name>
<dbReference type="Proteomes" id="UP000606922">
    <property type="component" value="Unassembled WGS sequence"/>
</dbReference>
<keyword evidence="2" id="KW-1185">Reference proteome</keyword>